<proteinExistence type="predicted"/>
<reference evidence="2" key="3">
    <citation type="submission" date="2020-06" db="EMBL/GenBank/DDBJ databases">
        <title>Helianthus annuus Genome sequencing and assembly Release 2.</title>
        <authorList>
            <person name="Gouzy J."/>
            <person name="Langlade N."/>
            <person name="Munos S."/>
        </authorList>
    </citation>
    <scope>NUCLEOTIDE SEQUENCE</scope>
    <source>
        <tissue evidence="2">Leaves</tissue>
    </source>
</reference>
<protein>
    <recommendedName>
        <fullName evidence="5">Secreted protein</fullName>
    </recommendedName>
</protein>
<dbReference type="AlphaFoldDB" id="A0A251SWQ4"/>
<organism evidence="3 4">
    <name type="scientific">Helianthus annuus</name>
    <name type="common">Common sunflower</name>
    <dbReference type="NCBI Taxonomy" id="4232"/>
    <lineage>
        <taxon>Eukaryota</taxon>
        <taxon>Viridiplantae</taxon>
        <taxon>Streptophyta</taxon>
        <taxon>Embryophyta</taxon>
        <taxon>Tracheophyta</taxon>
        <taxon>Spermatophyta</taxon>
        <taxon>Magnoliopsida</taxon>
        <taxon>eudicotyledons</taxon>
        <taxon>Gunneridae</taxon>
        <taxon>Pentapetalae</taxon>
        <taxon>asterids</taxon>
        <taxon>campanulids</taxon>
        <taxon>Asterales</taxon>
        <taxon>Asteraceae</taxon>
        <taxon>Asteroideae</taxon>
        <taxon>Heliantheae alliance</taxon>
        <taxon>Heliantheae</taxon>
        <taxon>Helianthus</taxon>
    </lineage>
</organism>
<sequence length="95" mass="10719">MLLLLLFVWLAILLASFFSCVVRSVRTVRATILGDLSSTLLMELDFASNGFIFPLNFCKLHIHSVKKEALQLERSVNWNSTTQIHRRKGLAKAAS</sequence>
<dbReference type="InParanoid" id="A0A251SWQ4"/>
<dbReference type="Gramene" id="mRNA:HanXRQr2_Chr08g0336921">
    <property type="protein sequence ID" value="mRNA:HanXRQr2_Chr08g0336921"/>
    <property type="gene ID" value="HanXRQr2_Chr08g0336921"/>
</dbReference>
<name>A0A251SWQ4_HELAN</name>
<dbReference type="Proteomes" id="UP000215914">
    <property type="component" value="Chromosome 13"/>
</dbReference>
<dbReference type="EMBL" id="CM007902">
    <property type="protein sequence ID" value="OTG03124.1"/>
    <property type="molecule type" value="Genomic_DNA"/>
</dbReference>
<feature type="chain" id="PRO_5041059818" description="Secreted protein" evidence="1">
    <location>
        <begin position="25"/>
        <end position="95"/>
    </location>
</feature>
<evidence type="ECO:0008006" key="5">
    <source>
        <dbReference type="Google" id="ProtNLM"/>
    </source>
</evidence>
<feature type="signal peptide" evidence="1">
    <location>
        <begin position="1"/>
        <end position="24"/>
    </location>
</feature>
<evidence type="ECO:0000256" key="1">
    <source>
        <dbReference type="SAM" id="SignalP"/>
    </source>
</evidence>
<evidence type="ECO:0000313" key="3">
    <source>
        <dbReference type="EMBL" id="OTG03124.1"/>
    </source>
</evidence>
<dbReference type="EMBL" id="MNCJ02000323">
    <property type="protein sequence ID" value="KAF5795204.1"/>
    <property type="molecule type" value="Genomic_DNA"/>
</dbReference>
<reference evidence="2 4" key="1">
    <citation type="journal article" date="2017" name="Nature">
        <title>The sunflower genome provides insights into oil metabolism, flowering and Asterid evolution.</title>
        <authorList>
            <person name="Badouin H."/>
            <person name="Gouzy J."/>
            <person name="Grassa C.J."/>
            <person name="Murat F."/>
            <person name="Staton S.E."/>
            <person name="Cottret L."/>
            <person name="Lelandais-Briere C."/>
            <person name="Owens G.L."/>
            <person name="Carrere S."/>
            <person name="Mayjonade B."/>
            <person name="Legrand L."/>
            <person name="Gill N."/>
            <person name="Kane N.C."/>
            <person name="Bowers J.E."/>
            <person name="Hubner S."/>
            <person name="Bellec A."/>
            <person name="Berard A."/>
            <person name="Berges H."/>
            <person name="Blanchet N."/>
            <person name="Boniface M.C."/>
            <person name="Brunel D."/>
            <person name="Catrice O."/>
            <person name="Chaidir N."/>
            <person name="Claudel C."/>
            <person name="Donnadieu C."/>
            <person name="Faraut T."/>
            <person name="Fievet G."/>
            <person name="Helmstetter N."/>
            <person name="King M."/>
            <person name="Knapp S.J."/>
            <person name="Lai Z."/>
            <person name="Le Paslier M.C."/>
            <person name="Lippi Y."/>
            <person name="Lorenzon L."/>
            <person name="Mandel J.R."/>
            <person name="Marage G."/>
            <person name="Marchand G."/>
            <person name="Marquand E."/>
            <person name="Bret-Mestries E."/>
            <person name="Morien E."/>
            <person name="Nambeesan S."/>
            <person name="Nguyen T."/>
            <person name="Pegot-Espagnet P."/>
            <person name="Pouilly N."/>
            <person name="Raftis F."/>
            <person name="Sallet E."/>
            <person name="Schiex T."/>
            <person name="Thomas J."/>
            <person name="Vandecasteele C."/>
            <person name="Vares D."/>
            <person name="Vear F."/>
            <person name="Vautrin S."/>
            <person name="Crespi M."/>
            <person name="Mangin B."/>
            <person name="Burke J.M."/>
            <person name="Salse J."/>
            <person name="Munos S."/>
            <person name="Vincourt P."/>
            <person name="Rieseberg L.H."/>
            <person name="Langlade N.B."/>
        </authorList>
    </citation>
    <scope>NUCLEOTIDE SEQUENCE [LARGE SCALE GENOMIC DNA]</scope>
    <source>
        <strain evidence="4">cv. SF193</strain>
        <tissue evidence="2">Leaves</tissue>
    </source>
</reference>
<evidence type="ECO:0000313" key="4">
    <source>
        <dbReference type="Proteomes" id="UP000215914"/>
    </source>
</evidence>
<gene>
    <name evidence="3" type="ORF">HannXRQ_Chr13g0420631</name>
    <name evidence="2" type="ORF">HanXRQr2_Chr08g0336921</name>
</gene>
<evidence type="ECO:0000313" key="2">
    <source>
        <dbReference type="EMBL" id="KAF5795204.1"/>
    </source>
</evidence>
<keyword evidence="4" id="KW-1185">Reference proteome</keyword>
<keyword evidence="1" id="KW-0732">Signal</keyword>
<accession>A0A251SWQ4</accession>
<reference evidence="3" key="2">
    <citation type="submission" date="2017-02" db="EMBL/GenBank/DDBJ databases">
        <title>Sunflower complete genome.</title>
        <authorList>
            <person name="Langlade N."/>
            <person name="Munos S."/>
        </authorList>
    </citation>
    <scope>NUCLEOTIDE SEQUENCE [LARGE SCALE GENOMIC DNA]</scope>
    <source>
        <tissue evidence="3">Leaves</tissue>
    </source>
</reference>